<evidence type="ECO:0000256" key="3">
    <source>
        <dbReference type="PIRNR" id="PIRNR029218"/>
    </source>
</evidence>
<name>A0A6G4W699_9HYPH</name>
<protein>
    <recommendedName>
        <fullName evidence="3">Toxin</fullName>
    </recommendedName>
</protein>
<accession>A0A6G4W699</accession>
<dbReference type="InterPro" id="IPR007712">
    <property type="entry name" value="RelE/ParE_toxin"/>
</dbReference>
<dbReference type="AlphaFoldDB" id="A0A6G4W699"/>
<dbReference type="PANTHER" id="PTHR33755">
    <property type="entry name" value="TOXIN PARE1-RELATED"/>
    <property type="match status" value="1"/>
</dbReference>
<dbReference type="Pfam" id="PF05016">
    <property type="entry name" value="ParE_toxin"/>
    <property type="match status" value="1"/>
</dbReference>
<dbReference type="EMBL" id="JAAKZF010000002">
    <property type="protein sequence ID" value="NGO50275.1"/>
    <property type="molecule type" value="Genomic_DNA"/>
</dbReference>
<sequence length="96" mass="11043">MGEYRVSDQADEDLLDIYLYGVARFGRPQAVEYQFSFERCFELIADNPRMGRLSDTIRAGLRRHEHGSHVVIYKEQPDHVLIVAVVHGRSVKGLKL</sequence>
<dbReference type="PIRSF" id="PIRSF029218">
    <property type="entry name" value="ParE"/>
    <property type="match status" value="1"/>
</dbReference>
<dbReference type="Gene3D" id="3.30.2310.20">
    <property type="entry name" value="RelE-like"/>
    <property type="match status" value="1"/>
</dbReference>
<dbReference type="Proteomes" id="UP001642900">
    <property type="component" value="Unassembled WGS sequence"/>
</dbReference>
<comment type="similarity">
    <text evidence="1 3">Belongs to the RelE toxin family.</text>
</comment>
<proteinExistence type="inferred from homology"/>
<evidence type="ECO:0000313" key="4">
    <source>
        <dbReference type="EMBL" id="NGO50275.1"/>
    </source>
</evidence>
<gene>
    <name evidence="4" type="ORF">G6N73_03630</name>
</gene>
<keyword evidence="2" id="KW-1277">Toxin-antitoxin system</keyword>
<evidence type="ECO:0000256" key="2">
    <source>
        <dbReference type="ARBA" id="ARBA00022649"/>
    </source>
</evidence>
<keyword evidence="5" id="KW-1185">Reference proteome</keyword>
<dbReference type="InterPro" id="IPR051803">
    <property type="entry name" value="TA_system_RelE-like_toxin"/>
</dbReference>
<dbReference type="RefSeq" id="WP_165023471.1">
    <property type="nucleotide sequence ID" value="NZ_JAAKZF010000002.1"/>
</dbReference>
<dbReference type="PANTHER" id="PTHR33755:SF9">
    <property type="entry name" value="TOXIN PARE1"/>
    <property type="match status" value="1"/>
</dbReference>
<dbReference type="InterPro" id="IPR035093">
    <property type="entry name" value="RelE/ParE_toxin_dom_sf"/>
</dbReference>
<evidence type="ECO:0000313" key="5">
    <source>
        <dbReference type="Proteomes" id="UP001642900"/>
    </source>
</evidence>
<dbReference type="InterPro" id="IPR028344">
    <property type="entry name" value="ParE1/4"/>
</dbReference>
<comment type="caution">
    <text evidence="4">The sequence shown here is derived from an EMBL/GenBank/DDBJ whole genome shotgun (WGS) entry which is preliminary data.</text>
</comment>
<evidence type="ECO:0000256" key="1">
    <source>
        <dbReference type="ARBA" id="ARBA00006226"/>
    </source>
</evidence>
<organism evidence="4 5">
    <name type="scientific">Allomesorhizobium camelthorni</name>
    <dbReference type="NCBI Taxonomy" id="475069"/>
    <lineage>
        <taxon>Bacteria</taxon>
        <taxon>Pseudomonadati</taxon>
        <taxon>Pseudomonadota</taxon>
        <taxon>Alphaproteobacteria</taxon>
        <taxon>Hyphomicrobiales</taxon>
        <taxon>Phyllobacteriaceae</taxon>
        <taxon>Allomesorhizobium</taxon>
    </lineage>
</organism>
<reference evidence="4 5" key="1">
    <citation type="submission" date="2020-02" db="EMBL/GenBank/DDBJ databases">
        <title>Genome sequence of strain CCNWXJ40-4.</title>
        <authorList>
            <person name="Gao J."/>
            <person name="Sun J."/>
        </authorList>
    </citation>
    <scope>NUCLEOTIDE SEQUENCE [LARGE SCALE GENOMIC DNA]</scope>
    <source>
        <strain evidence="4 5">CCNWXJ 40-4</strain>
    </source>
</reference>